<dbReference type="Proteomes" id="UP000751852">
    <property type="component" value="Unassembled WGS sequence"/>
</dbReference>
<gene>
    <name evidence="1" type="primary">asp1</name>
    <name evidence="1" type="ORF">HHH54_08325</name>
</gene>
<protein>
    <submittedName>
        <fullName evidence="1">Accessory Sec system protein Asp1</fullName>
    </submittedName>
</protein>
<dbReference type="Pfam" id="PF16993">
    <property type="entry name" value="Asp1"/>
    <property type="match status" value="1"/>
</dbReference>
<proteinExistence type="predicted"/>
<dbReference type="EMBL" id="JABANU010000020">
    <property type="protein sequence ID" value="MBI5975601.1"/>
    <property type="molecule type" value="Genomic_DNA"/>
</dbReference>
<name>A0ABS0TA24_9STAP</name>
<dbReference type="RefSeq" id="WP_198618376.1">
    <property type="nucleotide sequence ID" value="NZ_JABANU010000020.1"/>
</dbReference>
<comment type="caution">
    <text evidence="1">The sequence shown here is derived from an EMBL/GenBank/DDBJ whole genome shotgun (WGS) entry which is preliminary data.</text>
</comment>
<reference evidence="1 2" key="1">
    <citation type="submission" date="2020-04" db="EMBL/GenBank/DDBJ databases">
        <title>Staphylococcus species from domestic dog.</title>
        <authorList>
            <person name="Paterson G.K."/>
        </authorList>
    </citation>
    <scope>NUCLEOTIDE SEQUENCE [LARGE SCALE GENOMIC DNA]</scope>
    <source>
        <strain evidence="1 2">H16/1A</strain>
    </source>
</reference>
<keyword evidence="2" id="KW-1185">Reference proteome</keyword>
<dbReference type="NCBIfam" id="TIGR03713">
    <property type="entry name" value="acc_sec_asp1"/>
    <property type="match status" value="1"/>
</dbReference>
<dbReference type="InterPro" id="IPR022372">
    <property type="entry name" value="Accessory_SS_Asp1"/>
</dbReference>
<evidence type="ECO:0000313" key="2">
    <source>
        <dbReference type="Proteomes" id="UP000751852"/>
    </source>
</evidence>
<accession>A0ABS0TA24</accession>
<evidence type="ECO:0000313" key="1">
    <source>
        <dbReference type="EMBL" id="MBI5975601.1"/>
    </source>
</evidence>
<sequence>MKRFIPAWYGAEIWWKSMQTAFYEQQSVTEYDELISLMTMHLKNDKAFEIVLLHYQPELRLFLHRNDLYEATYWSVFDEIQGFTKRPTQSVDYRSLNWSDHTEFIYTPHLVRAIESEATYSNIYFNQEGYLNRIERYDDDVLKFSYIFDDRGYLSSYVTYNNAAQPIYQYYMTIHGDWIMREDVMHGEVTIAENYQSQFQHSTYSSMESIISERLRHYLENIDTSVPFVVAADDRHHAIIEKEIASHLLCFSIYQQREPYMEVPQYQALQSGDFILVDTQHQELRLKHYFETVPHSQKLMRITPFATEVLPNISSQLYEYNIGVWIDGITTGALQETLKYFNTYMDEDENIRIVLLRREATLPVPAWLNTYVAQVNEQRNATDVVSQEVDELLEDEPIEYIKVQTVPFENDVIEAMSTLRLTVDLRKEPDLYLQICGLSAGIPQINRQQTEYVQHHQNGYIIESAKQLPEALDYFFHHLKNWNQSYAFSMKLAKHYRSDRILKQLDEWLEGVSYGTEN</sequence>
<organism evidence="1 2">
    <name type="scientific">Staphylococcus canis</name>
    <dbReference type="NCBI Taxonomy" id="2724942"/>
    <lineage>
        <taxon>Bacteria</taxon>
        <taxon>Bacillati</taxon>
        <taxon>Bacillota</taxon>
        <taxon>Bacilli</taxon>
        <taxon>Bacillales</taxon>
        <taxon>Staphylococcaceae</taxon>
        <taxon>Staphylococcus</taxon>
    </lineage>
</organism>